<comment type="caution">
    <text evidence="3">The sequence shown here is derived from an EMBL/GenBank/DDBJ whole genome shotgun (WGS) entry which is preliminary data.</text>
</comment>
<proteinExistence type="predicted"/>
<feature type="compositionally biased region" description="Polar residues" evidence="1">
    <location>
        <begin position="116"/>
        <end position="129"/>
    </location>
</feature>
<dbReference type="EMBL" id="NPDY01000001">
    <property type="protein sequence ID" value="PJZ71117.1"/>
    <property type="molecule type" value="Genomic_DNA"/>
</dbReference>
<reference evidence="4 5" key="1">
    <citation type="submission" date="2017-07" db="EMBL/GenBank/DDBJ databases">
        <title>Leptospira spp. isolated from tropical soils.</title>
        <authorList>
            <person name="Thibeaux R."/>
            <person name="Iraola G."/>
            <person name="Ferres I."/>
            <person name="Bierque E."/>
            <person name="Girault D."/>
            <person name="Soupe-Gilbert M.-E."/>
            <person name="Picardeau M."/>
            <person name="Goarant C."/>
        </authorList>
    </citation>
    <scope>NUCLEOTIDE SEQUENCE [LARGE SCALE GENOMIC DNA]</scope>
    <source>
        <strain evidence="3 5">FH1-B-B1</strain>
        <strain evidence="2 4">FH1-B-C1</strain>
    </source>
</reference>
<sequence>MNVGAPHNASLDMYRDRSVHYIGHGQLESSTESSSILHVISHELGHVAEFKNEAARDNADVRSIDVSIHYEMRNGKLVAVSGETKAVTVKKENQTKQTDLEKNDAPSSAQRERVESNSASVNKQNRSNTLSEKEWEILSELRRLDLELNHIYKASKTDDSENSADEDFHKQALLIEKKRKLEMELSQEKLKLLMKETLESLKKLSEKQLKIADLMHSPEDLHTVGNLIEAFA</sequence>
<evidence type="ECO:0000256" key="1">
    <source>
        <dbReference type="SAM" id="MobiDB-lite"/>
    </source>
</evidence>
<dbReference type="OrthoDB" id="345500at2"/>
<organism evidence="3 5">
    <name type="scientific">Leptospira perolatii</name>
    <dbReference type="NCBI Taxonomy" id="2023191"/>
    <lineage>
        <taxon>Bacteria</taxon>
        <taxon>Pseudomonadati</taxon>
        <taxon>Spirochaetota</taxon>
        <taxon>Spirochaetia</taxon>
        <taxon>Leptospirales</taxon>
        <taxon>Leptospiraceae</taxon>
        <taxon>Leptospira</taxon>
    </lineage>
</organism>
<evidence type="ECO:0000313" key="4">
    <source>
        <dbReference type="Proteomes" id="UP000231962"/>
    </source>
</evidence>
<evidence type="ECO:0000313" key="3">
    <source>
        <dbReference type="EMBL" id="PJZ74649.1"/>
    </source>
</evidence>
<dbReference type="RefSeq" id="WP_100712059.1">
    <property type="nucleotide sequence ID" value="NZ_NPDY01000001.1"/>
</dbReference>
<feature type="compositionally biased region" description="Basic and acidic residues" evidence="1">
    <location>
        <begin position="89"/>
        <end position="115"/>
    </location>
</feature>
<dbReference type="Proteomes" id="UP000231990">
    <property type="component" value="Unassembled WGS sequence"/>
</dbReference>
<evidence type="ECO:0000313" key="5">
    <source>
        <dbReference type="Proteomes" id="UP000231990"/>
    </source>
</evidence>
<evidence type="ECO:0000313" key="2">
    <source>
        <dbReference type="EMBL" id="PJZ71117.1"/>
    </source>
</evidence>
<keyword evidence="4" id="KW-1185">Reference proteome</keyword>
<dbReference type="EMBL" id="NPDZ01000001">
    <property type="protein sequence ID" value="PJZ74649.1"/>
    <property type="molecule type" value="Genomic_DNA"/>
</dbReference>
<gene>
    <name evidence="2" type="ORF">CH360_00935</name>
    <name evidence="3" type="ORF">CH373_00935</name>
</gene>
<accession>A0A2M9ZRQ4</accession>
<feature type="region of interest" description="Disordered" evidence="1">
    <location>
        <begin position="89"/>
        <end position="129"/>
    </location>
</feature>
<name>A0A2M9ZRQ4_9LEPT</name>
<dbReference type="Proteomes" id="UP000231962">
    <property type="component" value="Unassembled WGS sequence"/>
</dbReference>
<dbReference type="AlphaFoldDB" id="A0A2M9ZRQ4"/>
<protein>
    <submittedName>
        <fullName evidence="3">Uncharacterized protein</fullName>
    </submittedName>
</protein>